<organism evidence="3 4">
    <name type="scientific">Sporisorium graminicola</name>
    <dbReference type="NCBI Taxonomy" id="280036"/>
    <lineage>
        <taxon>Eukaryota</taxon>
        <taxon>Fungi</taxon>
        <taxon>Dikarya</taxon>
        <taxon>Basidiomycota</taxon>
        <taxon>Ustilaginomycotina</taxon>
        <taxon>Ustilaginomycetes</taxon>
        <taxon>Ustilaginales</taxon>
        <taxon>Ustilaginaceae</taxon>
        <taxon>Sporisorium</taxon>
    </lineage>
</organism>
<evidence type="ECO:0000259" key="2">
    <source>
        <dbReference type="SMART" id="SM00581"/>
    </source>
</evidence>
<feature type="compositionally biased region" description="Basic and acidic residues" evidence="1">
    <location>
        <begin position="577"/>
        <end position="590"/>
    </location>
</feature>
<reference evidence="3 4" key="1">
    <citation type="submission" date="2019-05" db="EMBL/GenBank/DDBJ databases">
        <title>Sporisorium graminicola CBS 10092 draft sequencing and annotation.</title>
        <authorList>
            <person name="Solano-Gonzalez S."/>
            <person name="Caddick M.X."/>
            <person name="Darby A."/>
        </authorList>
    </citation>
    <scope>NUCLEOTIDE SEQUENCE [LARGE SCALE GENOMIC DNA]</scope>
    <source>
        <strain evidence="3 4">CBS 10092</strain>
    </source>
</reference>
<dbReference type="RefSeq" id="XP_029740096.1">
    <property type="nucleotide sequence ID" value="XM_029883419.1"/>
</dbReference>
<feature type="compositionally biased region" description="Acidic residues" evidence="1">
    <location>
        <begin position="126"/>
        <end position="139"/>
    </location>
</feature>
<comment type="caution">
    <text evidence="3">The sequence shown here is derived from an EMBL/GenBank/DDBJ whole genome shotgun (WGS) entry which is preliminary data.</text>
</comment>
<evidence type="ECO:0000256" key="1">
    <source>
        <dbReference type="SAM" id="MobiDB-lite"/>
    </source>
</evidence>
<feature type="compositionally biased region" description="Basic and acidic residues" evidence="1">
    <location>
        <begin position="60"/>
        <end position="72"/>
    </location>
</feature>
<dbReference type="SMART" id="SM00581">
    <property type="entry name" value="PSP"/>
    <property type="match status" value="1"/>
</dbReference>
<dbReference type="InterPro" id="IPR006568">
    <property type="entry name" value="PSP_pro-rich"/>
</dbReference>
<dbReference type="InterPro" id="IPR052584">
    <property type="entry name" value="U2_snRNP_Complex_Component"/>
</dbReference>
<feature type="region of interest" description="Disordered" evidence="1">
    <location>
        <begin position="126"/>
        <end position="149"/>
    </location>
</feature>
<feature type="region of interest" description="Disordered" evidence="1">
    <location>
        <begin position="1"/>
        <end position="72"/>
    </location>
</feature>
<dbReference type="InterPro" id="IPR007180">
    <property type="entry name" value="DUF382"/>
</dbReference>
<feature type="domain" description="PSP proline-rich" evidence="2">
    <location>
        <begin position="299"/>
        <end position="352"/>
    </location>
</feature>
<dbReference type="EMBL" id="SRRM01000010">
    <property type="protein sequence ID" value="TKY88111.1"/>
    <property type="molecule type" value="Genomic_DNA"/>
</dbReference>
<dbReference type="Pfam" id="PF04037">
    <property type="entry name" value="DUF382"/>
    <property type="match status" value="1"/>
</dbReference>
<dbReference type="PANTHER" id="PTHR12785">
    <property type="entry name" value="SPLICING FACTOR 3B"/>
    <property type="match status" value="1"/>
</dbReference>
<gene>
    <name evidence="3" type="ORF">EX895_002821</name>
</gene>
<dbReference type="PANTHER" id="PTHR12785:SF6">
    <property type="entry name" value="SPLICING FACTOR 3B SUBUNIT 2"/>
    <property type="match status" value="1"/>
</dbReference>
<sequence length="596" mass="66459">MEANAVAGPSNGSAPLTKNAKRRLKKKQQQQQESQQRLASTSSSSSSIARPAASTSAAKQDTRAEYDDNDDASHRAALIDEAADFRIDPNSEAYKAFSNVLSRYQPDTLSAQQQPSKGEIIYSDDDVESEHDGDSDADETGAAAAHLSKRKQKKLQRLTVAELKQLVPKPEVVEWTDVTSTDPRLLVHLKCVRNSVPIPPHWATKRDYLQNKRGIEKPQYQLPAYIADTGIATMKDALKEKEADQSLKQKTRERVQPKMGKMDIDYQKLYDAFFKFQHKPQLSGYGDTYYEGKEYETKYKEKRPGQLSKELIEALSIPPLAPPPWLIAMQRYGPPPSYPHLPIAGLNAPIPQGASWGFHPGGWGRPPVDEYGNPLYGNVLGGVEEQMDADLVDTVEKEHWGQLEPEESDPEEEEDDDGEAEQPAEDEASEQQDVDMSGVQSVSSIGTGLQTPSFTELRKDARIESTPRSLYTVLPERAAAPATAGQFMSSERTYDFSSAHQPDPSAPVLGAETARGTKRPAADSVAMCLNPDELVQHDGVHVDQEQYDVQRRQQSAQRFRYAQEGEDVAEVRAQLQSEREKRQRDDAERRSNRRQA</sequence>
<protein>
    <recommendedName>
        <fullName evidence="2">PSP proline-rich domain-containing protein</fullName>
    </recommendedName>
</protein>
<feature type="compositionally biased region" description="Polar residues" evidence="1">
    <location>
        <begin position="438"/>
        <end position="454"/>
    </location>
</feature>
<dbReference type="Proteomes" id="UP000306050">
    <property type="component" value="Chromosome SGRAM_18"/>
</dbReference>
<feature type="compositionally biased region" description="Basic and acidic residues" evidence="1">
    <location>
        <begin position="456"/>
        <end position="465"/>
    </location>
</feature>
<dbReference type="OrthoDB" id="10260794at2759"/>
<feature type="region of interest" description="Disordered" evidence="1">
    <location>
        <begin position="492"/>
        <end position="518"/>
    </location>
</feature>
<dbReference type="AlphaFoldDB" id="A0A4U7KU78"/>
<feature type="compositionally biased region" description="Basic residues" evidence="1">
    <location>
        <begin position="19"/>
        <end position="28"/>
    </location>
</feature>
<evidence type="ECO:0000313" key="4">
    <source>
        <dbReference type="Proteomes" id="UP000306050"/>
    </source>
</evidence>
<feature type="region of interest" description="Disordered" evidence="1">
    <location>
        <begin position="547"/>
        <end position="596"/>
    </location>
</feature>
<proteinExistence type="predicted"/>
<dbReference type="KEGG" id="sgra:EX895_002821"/>
<evidence type="ECO:0000313" key="3">
    <source>
        <dbReference type="EMBL" id="TKY88111.1"/>
    </source>
</evidence>
<keyword evidence="4" id="KW-1185">Reference proteome</keyword>
<feature type="compositionally biased region" description="Low complexity" evidence="1">
    <location>
        <begin position="29"/>
        <end position="58"/>
    </location>
</feature>
<dbReference type="Pfam" id="PF04046">
    <property type="entry name" value="PSP"/>
    <property type="match status" value="1"/>
</dbReference>
<dbReference type="GeneID" id="40725716"/>
<name>A0A4U7KU78_9BASI</name>
<feature type="compositionally biased region" description="Acidic residues" evidence="1">
    <location>
        <begin position="404"/>
        <end position="433"/>
    </location>
</feature>
<feature type="region of interest" description="Disordered" evidence="1">
    <location>
        <begin position="399"/>
        <end position="471"/>
    </location>
</feature>
<accession>A0A4U7KU78</accession>
<dbReference type="GO" id="GO:0005634">
    <property type="term" value="C:nucleus"/>
    <property type="evidence" value="ECO:0007669"/>
    <property type="project" value="InterPro"/>
</dbReference>